<evidence type="ECO:0000313" key="1">
    <source>
        <dbReference type="EMBL" id="OWZ20793.1"/>
    </source>
</evidence>
<evidence type="ECO:0000313" key="2">
    <source>
        <dbReference type="Proteomes" id="UP000198211"/>
    </source>
</evidence>
<name>A0A225WSX8_9STRA</name>
<proteinExistence type="predicted"/>
<sequence>MGLAAGLLIIEKGYERITGSTLRDFEGCTAGRNFLLSLSKQEEVIGATSGEFPFELDLAMINRCGMNQESRSDKLIAYVPPGQHLLTDAGYKL</sequence>
<keyword evidence="2" id="KW-1185">Reference proteome</keyword>
<accession>A0A225WSX8</accession>
<gene>
    <name evidence="1" type="ORF">PHMEG_0004750</name>
</gene>
<protein>
    <submittedName>
        <fullName evidence="1">Uncharacterized protein</fullName>
    </submittedName>
</protein>
<reference evidence="2" key="1">
    <citation type="submission" date="2017-03" db="EMBL/GenBank/DDBJ databases">
        <title>Phytopthora megakarya and P. palmivora, two closely related causual agents of cacao black pod achieved similar genome size and gene model numbers by different mechanisms.</title>
        <authorList>
            <person name="Ali S."/>
            <person name="Shao J."/>
            <person name="Larry D.J."/>
            <person name="Kronmiller B."/>
            <person name="Shen D."/>
            <person name="Strem M.D."/>
            <person name="Melnick R.L."/>
            <person name="Guiltinan M.J."/>
            <person name="Tyler B.M."/>
            <person name="Meinhardt L.W."/>
            <person name="Bailey B.A."/>
        </authorList>
    </citation>
    <scope>NUCLEOTIDE SEQUENCE [LARGE SCALE GENOMIC DNA]</scope>
    <source>
        <strain evidence="2">zdho120</strain>
    </source>
</reference>
<dbReference type="AlphaFoldDB" id="A0A225WSX8"/>
<organism evidence="1 2">
    <name type="scientific">Phytophthora megakarya</name>
    <dbReference type="NCBI Taxonomy" id="4795"/>
    <lineage>
        <taxon>Eukaryota</taxon>
        <taxon>Sar</taxon>
        <taxon>Stramenopiles</taxon>
        <taxon>Oomycota</taxon>
        <taxon>Peronosporomycetes</taxon>
        <taxon>Peronosporales</taxon>
        <taxon>Peronosporaceae</taxon>
        <taxon>Phytophthora</taxon>
    </lineage>
</organism>
<comment type="caution">
    <text evidence="1">The sequence shown here is derived from an EMBL/GenBank/DDBJ whole genome shotgun (WGS) entry which is preliminary data.</text>
</comment>
<dbReference type="Proteomes" id="UP000198211">
    <property type="component" value="Unassembled WGS sequence"/>
</dbReference>
<dbReference type="EMBL" id="NBNE01000289">
    <property type="protein sequence ID" value="OWZ20793.1"/>
    <property type="molecule type" value="Genomic_DNA"/>
</dbReference>